<dbReference type="Proteomes" id="UP000199423">
    <property type="component" value="Unassembled WGS sequence"/>
</dbReference>
<protein>
    <submittedName>
        <fullName evidence="3">Protein CcmA, bactofilin family</fullName>
    </submittedName>
</protein>
<evidence type="ECO:0000256" key="1">
    <source>
        <dbReference type="ARBA" id="ARBA00044755"/>
    </source>
</evidence>
<gene>
    <name evidence="3" type="ORF">SAMN04488557_3902</name>
</gene>
<dbReference type="Pfam" id="PF04519">
    <property type="entry name" value="Bactofilin"/>
    <property type="match status" value="1"/>
</dbReference>
<dbReference type="PANTHER" id="PTHR35024">
    <property type="entry name" value="HYPOTHETICAL CYTOSOLIC PROTEIN"/>
    <property type="match status" value="1"/>
</dbReference>
<sequence>MFSRDSRAETRADTAKPGAIPTQPPRFSGPIGVVSSAAAPSYQPASPDRPTSILGPDISIYGEQLILKTKGSLLIQGHIEGDVHGETVTVDDGAHVKGVITARTIAIQGGVKGELKGSNVILHEHSVVEADIIQERLTVADGAHFEGSVKKAKNASEVTPDLS</sequence>
<dbReference type="EMBL" id="FPCH01000004">
    <property type="protein sequence ID" value="SFV38886.1"/>
    <property type="molecule type" value="Genomic_DNA"/>
</dbReference>
<dbReference type="InterPro" id="IPR007607">
    <property type="entry name" value="BacA/B"/>
</dbReference>
<evidence type="ECO:0000256" key="2">
    <source>
        <dbReference type="SAM" id="MobiDB-lite"/>
    </source>
</evidence>
<evidence type="ECO:0000313" key="3">
    <source>
        <dbReference type="EMBL" id="SFV38886.1"/>
    </source>
</evidence>
<dbReference type="OrthoDB" id="5738271at2"/>
<proteinExistence type="inferred from homology"/>
<reference evidence="4" key="1">
    <citation type="submission" date="2016-10" db="EMBL/GenBank/DDBJ databases">
        <authorList>
            <person name="Varghese N."/>
            <person name="Submissions S."/>
        </authorList>
    </citation>
    <scope>NUCLEOTIDE SEQUENCE [LARGE SCALE GENOMIC DNA]</scope>
    <source>
        <strain evidence="4">DSM 1565</strain>
    </source>
</reference>
<feature type="compositionally biased region" description="Basic and acidic residues" evidence="2">
    <location>
        <begin position="1"/>
        <end position="14"/>
    </location>
</feature>
<dbReference type="STRING" id="51670.SAMN04488557_3902"/>
<accession>A0A1I7NW34</accession>
<dbReference type="PANTHER" id="PTHR35024:SF4">
    <property type="entry name" value="POLYMER-FORMING CYTOSKELETAL PROTEIN"/>
    <property type="match status" value="1"/>
</dbReference>
<comment type="similarity">
    <text evidence="1">Belongs to the bactofilin family.</text>
</comment>
<feature type="region of interest" description="Disordered" evidence="2">
    <location>
        <begin position="1"/>
        <end position="50"/>
    </location>
</feature>
<name>A0A1I7NW34_9HYPH</name>
<keyword evidence="4" id="KW-1185">Reference proteome</keyword>
<dbReference type="AlphaFoldDB" id="A0A1I7NW34"/>
<feature type="compositionally biased region" description="Low complexity" evidence="2">
    <location>
        <begin position="35"/>
        <end position="46"/>
    </location>
</feature>
<evidence type="ECO:0000313" key="4">
    <source>
        <dbReference type="Proteomes" id="UP000199423"/>
    </source>
</evidence>
<organism evidence="3 4">
    <name type="scientific">Hyphomicrobium facile</name>
    <dbReference type="NCBI Taxonomy" id="51670"/>
    <lineage>
        <taxon>Bacteria</taxon>
        <taxon>Pseudomonadati</taxon>
        <taxon>Pseudomonadota</taxon>
        <taxon>Alphaproteobacteria</taxon>
        <taxon>Hyphomicrobiales</taxon>
        <taxon>Hyphomicrobiaceae</taxon>
        <taxon>Hyphomicrobium</taxon>
    </lineage>
</organism>